<sequence length="90" mass="10756">MLNEKETTIPIKSEIAPFYFWKDVEKFYRDYIGYLYRDIKNRLYIVGHENKNFICFIQFFIVSMECCTTNCFIWKTRGVSSVQIGHCSSS</sequence>
<accession>A0A174VPT4</accession>
<name>A0A174VPT4_BACUN</name>
<gene>
    <name evidence="1" type="ORF">ERS852510_04163</name>
</gene>
<dbReference type="Proteomes" id="UP000095766">
    <property type="component" value="Unassembled WGS sequence"/>
</dbReference>
<evidence type="ECO:0000313" key="1">
    <source>
        <dbReference type="EMBL" id="CUQ36602.1"/>
    </source>
</evidence>
<dbReference type="EMBL" id="CZAO01000036">
    <property type="protein sequence ID" value="CUQ36602.1"/>
    <property type="molecule type" value="Genomic_DNA"/>
</dbReference>
<protein>
    <submittedName>
        <fullName evidence="1">Histidine acid phosphatase</fullName>
    </submittedName>
</protein>
<proteinExistence type="predicted"/>
<evidence type="ECO:0000313" key="2">
    <source>
        <dbReference type="Proteomes" id="UP000095766"/>
    </source>
</evidence>
<organism evidence="1 2">
    <name type="scientific">Bacteroides uniformis</name>
    <dbReference type="NCBI Taxonomy" id="820"/>
    <lineage>
        <taxon>Bacteria</taxon>
        <taxon>Pseudomonadati</taxon>
        <taxon>Bacteroidota</taxon>
        <taxon>Bacteroidia</taxon>
        <taxon>Bacteroidales</taxon>
        <taxon>Bacteroidaceae</taxon>
        <taxon>Bacteroides</taxon>
    </lineage>
</organism>
<reference evidence="1 2" key="1">
    <citation type="submission" date="2015-09" db="EMBL/GenBank/DDBJ databases">
        <authorList>
            <consortium name="Pathogen Informatics"/>
        </authorList>
    </citation>
    <scope>NUCLEOTIDE SEQUENCE [LARGE SCALE GENOMIC DNA]</scope>
    <source>
        <strain evidence="1 2">2789STDY5834898</strain>
    </source>
</reference>
<dbReference type="AlphaFoldDB" id="A0A174VPT4"/>